<dbReference type="SMART" id="SM00267">
    <property type="entry name" value="GGDEF"/>
    <property type="match status" value="1"/>
</dbReference>
<dbReference type="KEGG" id="asoc:CB4_02896"/>
<dbReference type="Pfam" id="PF00563">
    <property type="entry name" value="EAL"/>
    <property type="match status" value="1"/>
</dbReference>
<dbReference type="FunFam" id="3.20.20.450:FF:000001">
    <property type="entry name" value="Cyclic di-GMP phosphodiesterase yahA"/>
    <property type="match status" value="1"/>
</dbReference>
<dbReference type="AlphaFoldDB" id="A0A0U5AYB2"/>
<dbReference type="SUPFAM" id="SSF55785">
    <property type="entry name" value="PYP-like sensor domain (PAS domain)"/>
    <property type="match status" value="1"/>
</dbReference>
<dbReference type="Pfam" id="PF00990">
    <property type="entry name" value="GGDEF"/>
    <property type="match status" value="1"/>
</dbReference>
<dbReference type="CDD" id="cd01948">
    <property type="entry name" value="EAL"/>
    <property type="match status" value="1"/>
</dbReference>
<dbReference type="Pfam" id="PF13426">
    <property type="entry name" value="PAS_9"/>
    <property type="match status" value="1"/>
</dbReference>
<dbReference type="SMART" id="SM00052">
    <property type="entry name" value="EAL"/>
    <property type="match status" value="1"/>
</dbReference>
<dbReference type="PROSITE" id="PS50883">
    <property type="entry name" value="EAL"/>
    <property type="match status" value="1"/>
</dbReference>
<dbReference type="InterPro" id="IPR000160">
    <property type="entry name" value="GGDEF_dom"/>
</dbReference>
<sequence>MAMNLFRGIKTAGFLDVIKNFSEHTTSSVLITDPHQNDNPIIYVNEVFTTNTGYTKEEVLGENCRFLQGDETNPDDRKKIREAIEAEKPVAVEILNYRKDGTAFWNEIFISPIFSEEHKLIYFVGVQHDITHRKQTHQKLVILNQTLKKIYEGEDIHSILLHLCKLLETVLLEKAKVSILLYSSEERRLYTGEAQGLPSFYNEAIDGIEIGPNVGSCGTAVYYNQDVIVDRISESELWRDFWDIARESGLEACWSFLIRAHNSKEILGTFAVYFSKPRKPLPEEIELLEEVAKVAAVALEFHAYTKRINELAYRDMVTGLLNRNYALEELGKEVLVHKKKIAVLFIDLDRFKIINDTYGHAKGDEILQEVARRLTHNLDASCQIARYGGDEFIVCLPFQFIAEVEKVVVKILDCFQRPFQLNEEECYLTSSVGISMSPYDSENLDMLIQFADVAMYRAKRKGLNQFAFYSSAMSSENSENLELFNSVRKAVLNQEFLVYYQPQVDASSRKIVGAEALLRWNHPKKGMISPAVFIPILEETGVIFAVEEQVLYTACSQSKRWQEQGREPIPVHVNISSPHFIRSGFVSTVEKVLQKTGLSPQYLGLEITENVAMNHSDHVMKVFEELSKIGIRMSIDDFGTGYSSLSYLQNYPIDTLKIDQSFVRQIGQHEGSEKIVRMIIYLAQSLGLHVLAEGVETEAQLRYMFHYGCTNIQGYLFSKPVPANELEKLVGDSEWNLIE</sequence>
<dbReference type="InterPro" id="IPR012226">
    <property type="entry name" value="Diguanyl_cyclase/Pdiesterase"/>
</dbReference>
<dbReference type="CDD" id="cd00130">
    <property type="entry name" value="PAS"/>
    <property type="match status" value="1"/>
</dbReference>
<dbReference type="PANTHER" id="PTHR44757">
    <property type="entry name" value="DIGUANYLATE CYCLASE DGCP"/>
    <property type="match status" value="1"/>
</dbReference>
<dbReference type="EMBL" id="AP017312">
    <property type="protein sequence ID" value="BAU28721.1"/>
    <property type="molecule type" value="Genomic_DNA"/>
</dbReference>
<dbReference type="InterPro" id="IPR052155">
    <property type="entry name" value="Biofilm_reg_signaling"/>
</dbReference>
<organism evidence="1 2">
    <name type="scientific">Aneurinibacillus soli</name>
    <dbReference type="NCBI Taxonomy" id="1500254"/>
    <lineage>
        <taxon>Bacteria</taxon>
        <taxon>Bacillati</taxon>
        <taxon>Bacillota</taxon>
        <taxon>Bacilli</taxon>
        <taxon>Bacillales</taxon>
        <taxon>Paenibacillaceae</taxon>
        <taxon>Aneurinibacillus group</taxon>
        <taxon>Aneurinibacillus</taxon>
    </lineage>
</organism>
<dbReference type="NCBIfam" id="TIGR00229">
    <property type="entry name" value="sensory_box"/>
    <property type="match status" value="1"/>
</dbReference>
<dbReference type="InterPro" id="IPR003018">
    <property type="entry name" value="GAF"/>
</dbReference>
<protein>
    <submittedName>
        <fullName evidence="1">Phytochrome-like protein cph2</fullName>
    </submittedName>
</protein>
<dbReference type="InterPro" id="IPR001633">
    <property type="entry name" value="EAL_dom"/>
</dbReference>
<dbReference type="InterPro" id="IPR000014">
    <property type="entry name" value="PAS"/>
</dbReference>
<dbReference type="InterPro" id="IPR035965">
    <property type="entry name" value="PAS-like_dom_sf"/>
</dbReference>
<dbReference type="SUPFAM" id="SSF55073">
    <property type="entry name" value="Nucleotide cyclase"/>
    <property type="match status" value="1"/>
</dbReference>
<dbReference type="Gene3D" id="3.30.450.40">
    <property type="match status" value="1"/>
</dbReference>
<keyword evidence="2" id="KW-1185">Reference proteome</keyword>
<proteinExistence type="predicted"/>
<dbReference type="SMART" id="SM00086">
    <property type="entry name" value="PAC"/>
    <property type="match status" value="1"/>
</dbReference>
<name>A0A0U5AYB2_9BACL</name>
<dbReference type="NCBIfam" id="TIGR00254">
    <property type="entry name" value="GGDEF"/>
    <property type="match status" value="1"/>
</dbReference>
<dbReference type="Gene3D" id="3.30.70.270">
    <property type="match status" value="1"/>
</dbReference>
<dbReference type="PROSITE" id="PS50887">
    <property type="entry name" value="GGDEF"/>
    <property type="match status" value="1"/>
</dbReference>
<accession>A0A0U5AYB2</accession>
<dbReference type="OrthoDB" id="9759607at2"/>
<dbReference type="InterPro" id="IPR035919">
    <property type="entry name" value="EAL_sf"/>
</dbReference>
<dbReference type="PROSITE" id="PS50113">
    <property type="entry name" value="PAC"/>
    <property type="match status" value="1"/>
</dbReference>
<evidence type="ECO:0000313" key="2">
    <source>
        <dbReference type="Proteomes" id="UP000217696"/>
    </source>
</evidence>
<dbReference type="InterPro" id="IPR029016">
    <property type="entry name" value="GAF-like_dom_sf"/>
</dbReference>
<gene>
    <name evidence="1" type="primary">cph2_6</name>
    <name evidence="1" type="ORF">CB4_02896</name>
</gene>
<dbReference type="InterPro" id="IPR000700">
    <property type="entry name" value="PAS-assoc_C"/>
</dbReference>
<reference evidence="1 2" key="1">
    <citation type="submission" date="2015-12" db="EMBL/GenBank/DDBJ databases">
        <title>Genome sequence of Aneurinibacillus soli.</title>
        <authorList>
            <person name="Lee J.S."/>
            <person name="Lee K.C."/>
            <person name="Kim K.K."/>
            <person name="Lee B.W."/>
        </authorList>
    </citation>
    <scope>NUCLEOTIDE SEQUENCE [LARGE SCALE GENOMIC DNA]</scope>
    <source>
        <strain evidence="1 2">CB4</strain>
    </source>
</reference>
<dbReference type="Gene3D" id="3.20.20.450">
    <property type="entry name" value="EAL domain"/>
    <property type="match status" value="1"/>
</dbReference>
<dbReference type="RefSeq" id="WP_096466446.1">
    <property type="nucleotide sequence ID" value="NZ_AP017312.1"/>
</dbReference>
<dbReference type="Gene3D" id="3.30.450.20">
    <property type="entry name" value="PAS domain"/>
    <property type="match status" value="1"/>
</dbReference>
<dbReference type="Proteomes" id="UP000217696">
    <property type="component" value="Chromosome"/>
</dbReference>
<evidence type="ECO:0000313" key="1">
    <source>
        <dbReference type="EMBL" id="BAU28721.1"/>
    </source>
</evidence>
<dbReference type="CDD" id="cd01949">
    <property type="entry name" value="GGDEF"/>
    <property type="match status" value="1"/>
</dbReference>
<dbReference type="PROSITE" id="PS50112">
    <property type="entry name" value="PAS"/>
    <property type="match status" value="1"/>
</dbReference>
<dbReference type="InterPro" id="IPR001610">
    <property type="entry name" value="PAC"/>
</dbReference>
<dbReference type="SUPFAM" id="SSF141868">
    <property type="entry name" value="EAL domain-like"/>
    <property type="match status" value="1"/>
</dbReference>
<dbReference type="Pfam" id="PF13185">
    <property type="entry name" value="GAF_2"/>
    <property type="match status" value="1"/>
</dbReference>
<dbReference type="InterPro" id="IPR043128">
    <property type="entry name" value="Rev_trsase/Diguanyl_cyclase"/>
</dbReference>
<dbReference type="SMART" id="SM00065">
    <property type="entry name" value="GAF"/>
    <property type="match status" value="1"/>
</dbReference>
<dbReference type="InterPro" id="IPR029787">
    <property type="entry name" value="Nucleotide_cyclase"/>
</dbReference>
<dbReference type="PANTHER" id="PTHR44757:SF2">
    <property type="entry name" value="BIOFILM ARCHITECTURE MAINTENANCE PROTEIN MBAA"/>
    <property type="match status" value="1"/>
</dbReference>
<dbReference type="PIRSF" id="PIRSF005925">
    <property type="entry name" value="Dos"/>
    <property type="match status" value="1"/>
</dbReference>
<dbReference type="SUPFAM" id="SSF55781">
    <property type="entry name" value="GAF domain-like"/>
    <property type="match status" value="1"/>
</dbReference>